<dbReference type="Pfam" id="PF00004">
    <property type="entry name" value="AAA"/>
    <property type="match status" value="1"/>
</dbReference>
<dbReference type="Proteomes" id="UP000321749">
    <property type="component" value="Unassembled WGS sequence"/>
</dbReference>
<protein>
    <recommendedName>
        <fullName evidence="2">ATPase AAA-type core domain-containing protein</fullName>
    </recommendedName>
</protein>
<dbReference type="InterPro" id="IPR003959">
    <property type="entry name" value="ATPase_AAA_core"/>
</dbReference>
<comment type="caution">
    <text evidence="3">The sequence shown here is derived from an EMBL/GenBank/DDBJ whole genome shotgun (WGS) entry which is preliminary data.</text>
</comment>
<dbReference type="InterPro" id="IPR016024">
    <property type="entry name" value="ARM-type_fold"/>
</dbReference>
<dbReference type="SUPFAM" id="SSF48371">
    <property type="entry name" value="ARM repeat"/>
    <property type="match status" value="1"/>
</dbReference>
<dbReference type="SUPFAM" id="SSF52540">
    <property type="entry name" value="P-loop containing nucleoside triphosphate hydrolases"/>
    <property type="match status" value="1"/>
</dbReference>
<proteinExistence type="predicted"/>
<dbReference type="GO" id="GO:0005524">
    <property type="term" value="F:ATP binding"/>
    <property type="evidence" value="ECO:0007669"/>
    <property type="project" value="InterPro"/>
</dbReference>
<dbReference type="EMBL" id="BJUU01000030">
    <property type="protein sequence ID" value="GEK81518.1"/>
    <property type="molecule type" value="Genomic_DNA"/>
</dbReference>
<dbReference type="GO" id="GO:0016887">
    <property type="term" value="F:ATP hydrolysis activity"/>
    <property type="evidence" value="ECO:0007669"/>
    <property type="project" value="InterPro"/>
</dbReference>
<dbReference type="Gene3D" id="3.40.50.300">
    <property type="entry name" value="P-loop containing nucleotide triphosphate hydrolases"/>
    <property type="match status" value="1"/>
</dbReference>
<name>A0AA87RM58_9MICO</name>
<feature type="region of interest" description="Disordered" evidence="1">
    <location>
        <begin position="1485"/>
        <end position="1513"/>
    </location>
</feature>
<feature type="compositionally biased region" description="Basic residues" evidence="1">
    <location>
        <begin position="1496"/>
        <end position="1513"/>
    </location>
</feature>
<evidence type="ECO:0000259" key="2">
    <source>
        <dbReference type="Pfam" id="PF00004"/>
    </source>
</evidence>
<evidence type="ECO:0000313" key="3">
    <source>
        <dbReference type="EMBL" id="GEK81518.1"/>
    </source>
</evidence>
<dbReference type="InterPro" id="IPR027417">
    <property type="entry name" value="P-loop_NTPase"/>
</dbReference>
<gene>
    <name evidence="3" type="ORF">ABA31_28690</name>
</gene>
<evidence type="ECO:0000256" key="1">
    <source>
        <dbReference type="SAM" id="MobiDB-lite"/>
    </source>
</evidence>
<reference evidence="3 4" key="1">
    <citation type="submission" date="2019-07" db="EMBL/GenBank/DDBJ databases">
        <title>Whole genome shotgun sequence of Agrococcus baldri NBRC 103055.</title>
        <authorList>
            <person name="Hosoyama A."/>
            <person name="Uohara A."/>
            <person name="Ohji S."/>
            <person name="Ichikawa N."/>
        </authorList>
    </citation>
    <scope>NUCLEOTIDE SEQUENCE [LARGE SCALE GENOMIC DNA]</scope>
    <source>
        <strain evidence="3 4">NBRC 103055</strain>
    </source>
</reference>
<dbReference type="CDD" id="cd00009">
    <property type="entry name" value="AAA"/>
    <property type="match status" value="1"/>
</dbReference>
<organism evidence="3 4">
    <name type="scientific">Agrococcus baldri</name>
    <dbReference type="NCBI Taxonomy" id="153730"/>
    <lineage>
        <taxon>Bacteria</taxon>
        <taxon>Bacillati</taxon>
        <taxon>Actinomycetota</taxon>
        <taxon>Actinomycetes</taxon>
        <taxon>Micrococcales</taxon>
        <taxon>Microbacteriaceae</taxon>
        <taxon>Agrococcus</taxon>
    </lineage>
</organism>
<dbReference type="RefSeq" id="WP_186808294.1">
    <property type="nucleotide sequence ID" value="NZ_BJUU01000030.1"/>
</dbReference>
<evidence type="ECO:0000313" key="4">
    <source>
        <dbReference type="Proteomes" id="UP000321749"/>
    </source>
</evidence>
<accession>A0AA87RM58</accession>
<keyword evidence="4" id="KW-1185">Reference proteome</keyword>
<sequence>MSPPRPGGEADKVGNRFELAWAAWHLLQLDATAGTSIRFEDPDPNLSIGSELTIVRPDGQEVQQLKLRSPSGTSWRVRSLQRAGVLRAMLHHASHGRIFVFVSQTPAASLKVLAERARQAENLREFIDHLQSDESLSQFDELSAPDIWGGPERAWKTLRHLRFQVVDEHIVRMSSVRIAEVTFQGASGQAIVDSLVGIVLRSLGRVFTSAVLLEELEAHGIRSVDSSERSGSKELVAAATHRWLRTVQRSMVLPTIARTETTDVLGALREHPLVVLHGPAGSGKSGILAEVVEELRRTYPVLAFRLDRVTSASSPHAIGASIGLKRSPVIELERAAEGGRAILVIDQVDAVSMVSGRVPESVDAVWDLIEDALSSANVKVVVACRSFDLQNDPRLRGLLEPTALAQPSLTIEAGPLSPGTVAGALGAMQLDVSSLSDAQTELLSSPLHLSLLKGSGPSNLADLAVSRLGLFDAFWRAKQLTARERMPTVRFAQALGIVAERISERKSLSVPFDLLDVEGLAADVEVLISENVLDRQGRQVTFFHESFFDYVFAKAWMARDESLMGFLRSDEQDLFRRAQVRQILLHLAQADPRRLRIEAQSALLAPDARFHIRIAVIGAVSQHPAPAPPDLAMLLNVAEARPELADRIWSALAQPKWIELLIRAGQLARWFDSSDSAAALRAVEVSRGANLEQLNEIASLLDQRFDRADSPTWIRAVAHTALYEGSREMFQLLLRGVRRGDFGPQASVLWLFARDLSEADPGWAIDLLEAHFVQRSDSLALDESGQVASLAVRDHYAPELIEATAAALPLRFAKVMVPFALDVMAVTRNTGTDRPPRAHAHFDPGLQPDEHREQIDDALFYALGVSLNEAARTEPDAIERELRSLSESPFGGAQFLLFGALAAAGARFARWAIDILVSETNFAHGYRNDPTSATRELLAAISSHATADEHLRLELRMISTRPRYESRRGSGYTAFTLLSSLDESRLSPYGRQKLEQFRRKFGISRPDPPPGLLSGWVTSPIVPDRAARMSDENWIRAMQKHDGSRSSSGFLVGGAHELAQVLRSAAEEDPGRFARLSQKMDARLNSSYFDALLYAFGGSESVNDHEEAVFGAIRHLAEIGGPSVDRSLSSSVQRIRARLPLDLVELLLSRALQSAPVDDTKPPMTPQDSDGLDPEYLLSNGLNTARGGLILAVTDLLIFDADGSRTDLVTPHLQWFVSDESVIIRSCVAWLLAACLRHDKAAAHAAFVELAEGDLRALATREGRRLLIYVGNARSDLVLPVVDRMMNGDDSAVRAAGGQMAAHAALLWDERGRLNAALDGSADLRQGLAEACIAALDDEAPDQRIVEALLQLMHDPDEQVQETIAQLPYALSSIDGPRRSNLLKAYIASPCFVRAPSALLHLLDGATGDIGELVLRASERLLGLARDQMGDLRTEAAGDAWLLSELLVKALPQADEPRTRAGLLDALDDLLELNAFGVEGTVQDAERGMGGDVPRARAKRRGSRRQRARRRRR</sequence>
<feature type="domain" description="ATPase AAA-type core" evidence="2">
    <location>
        <begin position="274"/>
        <end position="394"/>
    </location>
</feature>